<dbReference type="InterPro" id="IPR020449">
    <property type="entry name" value="Tscrpt_reg_AraC-type_HTH"/>
</dbReference>
<gene>
    <name evidence="5" type="ORF">J2Z32_001429</name>
</gene>
<dbReference type="PROSITE" id="PS00041">
    <property type="entry name" value="HTH_ARAC_FAMILY_1"/>
    <property type="match status" value="1"/>
</dbReference>
<sequence>MQSPILHFITPPIPYFIDYGHTKYARGEKHIYRSCIGVFDLIAVTKGCLAVGENEQEWRVQKGELLILRPDCSHYGTLSCQEETEITWIHFQTFGSWREGSSMDDCLDNQPSLIANHKKNAYLNHCDVNSIFIPKYMKLSRKSLEDIQILHQLEQEPKSLRNWKRQSTFQRLLQHLDSELASLSDTTAIQLAEKIEWFIHCNYQREISNAILHKELNYHPNYLAKNMLKVYGMTPIEYLQYYRIEQAKKLLLQTNWQVAKVAEEVGFHHVSYFSSCFVRREGISPSNFRRKYTNMS</sequence>
<keyword evidence="2" id="KW-0238">DNA-binding</keyword>
<dbReference type="InterPro" id="IPR003313">
    <property type="entry name" value="AraC-bd"/>
</dbReference>
<dbReference type="SMART" id="SM00342">
    <property type="entry name" value="HTH_ARAC"/>
    <property type="match status" value="1"/>
</dbReference>
<dbReference type="InterPro" id="IPR037923">
    <property type="entry name" value="HTH-like"/>
</dbReference>
<dbReference type="InterPro" id="IPR018062">
    <property type="entry name" value="HTH_AraC-typ_CS"/>
</dbReference>
<dbReference type="EMBL" id="JAGGKG010000005">
    <property type="protein sequence ID" value="MBP1904805.1"/>
    <property type="molecule type" value="Genomic_DNA"/>
</dbReference>
<evidence type="ECO:0000256" key="3">
    <source>
        <dbReference type="ARBA" id="ARBA00023163"/>
    </source>
</evidence>
<dbReference type="PRINTS" id="PR00032">
    <property type="entry name" value="HTHARAC"/>
</dbReference>
<evidence type="ECO:0000313" key="6">
    <source>
        <dbReference type="Proteomes" id="UP001519272"/>
    </source>
</evidence>
<dbReference type="Pfam" id="PF02311">
    <property type="entry name" value="AraC_binding"/>
    <property type="match status" value="1"/>
</dbReference>
<dbReference type="Proteomes" id="UP001519272">
    <property type="component" value="Unassembled WGS sequence"/>
</dbReference>
<keyword evidence="3" id="KW-0804">Transcription</keyword>
<dbReference type="InterPro" id="IPR018060">
    <property type="entry name" value="HTH_AraC"/>
</dbReference>
<feature type="domain" description="HTH araC/xylS-type" evidence="4">
    <location>
        <begin position="193"/>
        <end position="291"/>
    </location>
</feature>
<dbReference type="PANTHER" id="PTHR43280">
    <property type="entry name" value="ARAC-FAMILY TRANSCRIPTIONAL REGULATOR"/>
    <property type="match status" value="1"/>
</dbReference>
<name>A0ABS4FQF1_9BACL</name>
<dbReference type="Pfam" id="PF12833">
    <property type="entry name" value="HTH_18"/>
    <property type="match status" value="1"/>
</dbReference>
<evidence type="ECO:0000256" key="1">
    <source>
        <dbReference type="ARBA" id="ARBA00023015"/>
    </source>
</evidence>
<keyword evidence="1" id="KW-0805">Transcription regulation</keyword>
<evidence type="ECO:0000259" key="4">
    <source>
        <dbReference type="PROSITE" id="PS01124"/>
    </source>
</evidence>
<dbReference type="PROSITE" id="PS01124">
    <property type="entry name" value="HTH_ARAC_FAMILY_2"/>
    <property type="match status" value="1"/>
</dbReference>
<evidence type="ECO:0000313" key="5">
    <source>
        <dbReference type="EMBL" id="MBP1904805.1"/>
    </source>
</evidence>
<accession>A0ABS4FQF1</accession>
<evidence type="ECO:0000256" key="2">
    <source>
        <dbReference type="ARBA" id="ARBA00023125"/>
    </source>
</evidence>
<dbReference type="InterPro" id="IPR009057">
    <property type="entry name" value="Homeodomain-like_sf"/>
</dbReference>
<keyword evidence="6" id="KW-1185">Reference proteome</keyword>
<dbReference type="Gene3D" id="1.10.10.60">
    <property type="entry name" value="Homeodomain-like"/>
    <property type="match status" value="2"/>
</dbReference>
<protein>
    <submittedName>
        <fullName evidence="5">AraC-like DNA-binding protein</fullName>
    </submittedName>
</protein>
<dbReference type="RefSeq" id="WP_210088479.1">
    <property type="nucleotide sequence ID" value="NZ_JAGGKG010000005.1"/>
</dbReference>
<organism evidence="5 6">
    <name type="scientific">Paenibacillus turicensis</name>
    <dbReference type="NCBI Taxonomy" id="160487"/>
    <lineage>
        <taxon>Bacteria</taxon>
        <taxon>Bacillati</taxon>
        <taxon>Bacillota</taxon>
        <taxon>Bacilli</taxon>
        <taxon>Bacillales</taxon>
        <taxon>Paenibacillaceae</taxon>
        <taxon>Paenibacillus</taxon>
    </lineage>
</organism>
<dbReference type="PANTHER" id="PTHR43280:SF28">
    <property type="entry name" value="HTH-TYPE TRANSCRIPTIONAL ACTIVATOR RHAS"/>
    <property type="match status" value="1"/>
</dbReference>
<dbReference type="SUPFAM" id="SSF46689">
    <property type="entry name" value="Homeodomain-like"/>
    <property type="match status" value="1"/>
</dbReference>
<reference evidence="5 6" key="1">
    <citation type="submission" date="2021-03" db="EMBL/GenBank/DDBJ databases">
        <title>Genomic Encyclopedia of Type Strains, Phase IV (KMG-IV): sequencing the most valuable type-strain genomes for metagenomic binning, comparative biology and taxonomic classification.</title>
        <authorList>
            <person name="Goeker M."/>
        </authorList>
    </citation>
    <scope>NUCLEOTIDE SEQUENCE [LARGE SCALE GENOMIC DNA]</scope>
    <source>
        <strain evidence="5 6">DSM 14349</strain>
    </source>
</reference>
<proteinExistence type="predicted"/>
<comment type="caution">
    <text evidence="5">The sequence shown here is derived from an EMBL/GenBank/DDBJ whole genome shotgun (WGS) entry which is preliminary data.</text>
</comment>
<dbReference type="SUPFAM" id="SSF51215">
    <property type="entry name" value="Regulatory protein AraC"/>
    <property type="match status" value="1"/>
</dbReference>